<dbReference type="PANTHER" id="PTHR19241">
    <property type="entry name" value="ATP-BINDING CASSETTE TRANSPORTER"/>
    <property type="match status" value="1"/>
</dbReference>
<evidence type="ECO:0000256" key="10">
    <source>
        <dbReference type="SAM" id="Phobius"/>
    </source>
</evidence>
<evidence type="ECO:0000256" key="4">
    <source>
        <dbReference type="ARBA" id="ARBA00022692"/>
    </source>
</evidence>
<dbReference type="InterPro" id="IPR043926">
    <property type="entry name" value="ABCG_dom"/>
</dbReference>
<comment type="subcellular location">
    <subcellularLocation>
        <location evidence="1">Membrane</location>
        <topology evidence="1">Multi-pass membrane protein</topology>
    </subcellularLocation>
</comment>
<dbReference type="GO" id="GO:0016020">
    <property type="term" value="C:membrane"/>
    <property type="evidence" value="ECO:0007669"/>
    <property type="project" value="UniProtKB-SubCell"/>
</dbReference>
<evidence type="ECO:0000313" key="12">
    <source>
        <dbReference type="EMBL" id="KAK4545939.1"/>
    </source>
</evidence>
<dbReference type="InterPro" id="IPR027417">
    <property type="entry name" value="P-loop_NTPase"/>
</dbReference>
<evidence type="ECO:0000256" key="1">
    <source>
        <dbReference type="ARBA" id="ARBA00004141"/>
    </source>
</evidence>
<dbReference type="EMBL" id="JAVFHQ010000017">
    <property type="protein sequence ID" value="KAK4545939.1"/>
    <property type="molecule type" value="Genomic_DNA"/>
</dbReference>
<dbReference type="Pfam" id="PF01061">
    <property type="entry name" value="ABC2_membrane"/>
    <property type="match status" value="2"/>
</dbReference>
<name>A0AAV9JKG6_9PEZI</name>
<evidence type="ECO:0000256" key="2">
    <source>
        <dbReference type="ARBA" id="ARBA00006012"/>
    </source>
</evidence>
<dbReference type="PROSITE" id="PS50893">
    <property type="entry name" value="ABC_TRANSPORTER_2"/>
    <property type="match status" value="1"/>
</dbReference>
<dbReference type="Pfam" id="PF00005">
    <property type="entry name" value="ABC_tran"/>
    <property type="match status" value="2"/>
</dbReference>
<comment type="similarity">
    <text evidence="2">Belongs to the ABC transporter superfamily. ABCG family. PDR (TC 3.A.1.205) subfamily.</text>
</comment>
<evidence type="ECO:0000256" key="9">
    <source>
        <dbReference type="SAM" id="MobiDB-lite"/>
    </source>
</evidence>
<dbReference type="InterPro" id="IPR003593">
    <property type="entry name" value="AAA+_ATPase"/>
</dbReference>
<feature type="transmembrane region" description="Helical" evidence="10">
    <location>
        <begin position="401"/>
        <end position="421"/>
    </location>
</feature>
<keyword evidence="7 10" id="KW-1133">Transmembrane helix</keyword>
<gene>
    <name evidence="12" type="ORF">LTR36_002503</name>
</gene>
<feature type="region of interest" description="Disordered" evidence="9">
    <location>
        <begin position="693"/>
        <end position="713"/>
    </location>
</feature>
<dbReference type="CDD" id="cd03233">
    <property type="entry name" value="ABCG_PDR_domain1"/>
    <property type="match status" value="1"/>
</dbReference>
<feature type="transmembrane region" description="Helical" evidence="10">
    <location>
        <begin position="511"/>
        <end position="528"/>
    </location>
</feature>
<dbReference type="InterPro" id="IPR017871">
    <property type="entry name" value="ABC_transporter-like_CS"/>
</dbReference>
<dbReference type="Pfam" id="PF19055">
    <property type="entry name" value="ABC2_membrane_7"/>
    <property type="match status" value="1"/>
</dbReference>
<keyword evidence="6" id="KW-0067">ATP-binding</keyword>
<keyword evidence="3" id="KW-0813">Transport</keyword>
<dbReference type="SMART" id="SM00382">
    <property type="entry name" value="AAA"/>
    <property type="match status" value="2"/>
</dbReference>
<feature type="domain" description="ABC transporter" evidence="11">
    <location>
        <begin position="36"/>
        <end position="285"/>
    </location>
</feature>
<evidence type="ECO:0000256" key="3">
    <source>
        <dbReference type="ARBA" id="ARBA00022448"/>
    </source>
</evidence>
<evidence type="ECO:0000256" key="7">
    <source>
        <dbReference type="ARBA" id="ARBA00022989"/>
    </source>
</evidence>
<dbReference type="InterPro" id="IPR034001">
    <property type="entry name" value="ABCG_PDR_1"/>
</dbReference>
<evidence type="ECO:0000313" key="13">
    <source>
        <dbReference type="Proteomes" id="UP001324427"/>
    </source>
</evidence>
<dbReference type="Gene3D" id="3.40.50.300">
    <property type="entry name" value="P-loop containing nucleotide triphosphate hydrolases"/>
    <property type="match status" value="2"/>
</dbReference>
<feature type="transmembrane region" description="Helical" evidence="10">
    <location>
        <begin position="650"/>
        <end position="672"/>
    </location>
</feature>
<keyword evidence="4 10" id="KW-0812">Transmembrane</keyword>
<dbReference type="SUPFAM" id="SSF52540">
    <property type="entry name" value="P-loop containing nucleoside triphosphate hydrolases"/>
    <property type="match status" value="2"/>
</dbReference>
<organism evidence="12 13">
    <name type="scientific">Oleoguttula mirabilis</name>
    <dbReference type="NCBI Taxonomy" id="1507867"/>
    <lineage>
        <taxon>Eukaryota</taxon>
        <taxon>Fungi</taxon>
        <taxon>Dikarya</taxon>
        <taxon>Ascomycota</taxon>
        <taxon>Pezizomycotina</taxon>
        <taxon>Dothideomycetes</taxon>
        <taxon>Dothideomycetidae</taxon>
        <taxon>Mycosphaerellales</taxon>
        <taxon>Teratosphaeriaceae</taxon>
        <taxon>Oleoguttula</taxon>
    </lineage>
</organism>
<evidence type="ECO:0000256" key="8">
    <source>
        <dbReference type="ARBA" id="ARBA00023136"/>
    </source>
</evidence>
<feature type="transmembrane region" description="Helical" evidence="10">
    <location>
        <begin position="433"/>
        <end position="452"/>
    </location>
</feature>
<feature type="transmembrane region" description="Helical" evidence="10">
    <location>
        <begin position="1117"/>
        <end position="1141"/>
    </location>
</feature>
<comment type="caution">
    <text evidence="12">The sequence shown here is derived from an EMBL/GenBank/DDBJ whole genome shotgun (WGS) entry which is preliminary data.</text>
</comment>
<accession>A0AAV9JKG6</accession>
<dbReference type="GO" id="GO:0140359">
    <property type="term" value="F:ABC-type transporter activity"/>
    <property type="evidence" value="ECO:0007669"/>
    <property type="project" value="InterPro"/>
</dbReference>
<keyword evidence="5" id="KW-0547">Nucleotide-binding</keyword>
<feature type="transmembrane region" description="Helical" evidence="10">
    <location>
        <begin position="1046"/>
        <end position="1071"/>
    </location>
</feature>
<dbReference type="Pfam" id="PF06422">
    <property type="entry name" value="PDR_CDR"/>
    <property type="match status" value="1"/>
</dbReference>
<dbReference type="InterPro" id="IPR003439">
    <property type="entry name" value="ABC_transporter-like_ATP-bd"/>
</dbReference>
<feature type="transmembrane region" description="Helical" evidence="10">
    <location>
        <begin position="981"/>
        <end position="999"/>
    </location>
</feature>
<dbReference type="GO" id="GO:0016887">
    <property type="term" value="F:ATP hydrolysis activity"/>
    <property type="evidence" value="ECO:0007669"/>
    <property type="project" value="InterPro"/>
</dbReference>
<feature type="compositionally biased region" description="Basic and acidic residues" evidence="9">
    <location>
        <begin position="693"/>
        <end position="702"/>
    </location>
</feature>
<sequence>MTHEIQKRLTVTFQDVAVEVDGVGEDYAATVASVVADLIPFRKSRVPRRHILQGVSGQVTPGEMLLVLGRPGSGCTSLLKIISNQREAFAAVSGDVRYGNVGPKQAKQFRHQIVMNTEDDVHFPTLAVSEAVGFASATKLPATRPDSQQSANSYIESETDAILSSLGIGHTRDTLVGDEFVRGVSGGERKRVSLAEVLATQAPLQCWDNSTRGLDASNALDFARLLRKAAREKSKTIISTLYQAGNGIYDQFDKALVLAEGREIYYGPTSEAKTYFEDMGFVCTPGANTADFLTAVAVHTERQIAPGYEGRVPNTAAEFETRYKRSALFQRMTAQIESMQSDEALAREIKDLERARELEKNRTFKFLSREQSPYHVSFPKQIAACLRRQLQILWGDRWTNILNVSSAICMALLTGSLFYNLSNDSTSIFTRPGAIFFPVLLFALNTLSEVQASFKGRPIVSRQKRLAFARPSAFTLANTIVDIPLVVGLFSLFEVAYYFMVRFQFDAGKFFSQWIILIVTILCFMSLFRMIGAWCSHFGLASQIAGFIIMVTMVYAGYLIPVPQMHPWFRWIADINPASYCLSALLAVETGNRVIKCVAPQYVPYGDSYTNAQYRSCAVAGSAPGASTVFGNDYIDVQYGAETGDIWRNFGIIVAFWVFFAIMAAVGLEINLSRDAGARILFDRRSRQKELASYGDPEKSLRSSDSSSGDEEGLSVGRTIFTFKDIDYVVQHMGKEKQLLHKVSGYVKPGQLVALMGSSGAGKTTLMDVLAQRKDSGRIEGSIMVNGKPQGMSFQRTTGYCEQNDVHEPTATVLESLLFSARLRQSYDVPDEEKQHRYNSESGPLFEAFDVLLLLAKGGRTTYFGPMGKHSSTVLDYFARHGAPCAEHTNPAEHIVDVVQGRQGDSIDWPQEWLGSEEYRHTLAELEELNRIQMSEKGETGEDEVEDTADFATPVRHQIMLVTRRQCLALWRNPDYIWNKIGLHVTQSLFAGFTFWMIGDGTFDLQLRLMSIFNFVFVAPACINQLQPLFIQNRSIFETREKKSKVYHWLAFITAQLLAEIPVLILCGTLYFGCWYFTSGFPVTASHSGQVYLQMILYEFLYTSIGQAIAAYSPDAYFAALANPLIIGGALINFCGVVVPYDQIQPFWRYWLYYLDPFQYLIGGLLEPVTWDVKITCKTSEYTYIPVPPNSTCGEYLHDFLSTATGYVADPGNSSMCAYCEYSTGADYLRTFNINESYYGWRDVGITALFCLSSYALVFLMMNFRSKATKTAS</sequence>
<dbReference type="GO" id="GO:0005524">
    <property type="term" value="F:ATP binding"/>
    <property type="evidence" value="ECO:0007669"/>
    <property type="project" value="UniProtKB-KW"/>
</dbReference>
<dbReference type="PROSITE" id="PS00211">
    <property type="entry name" value="ABC_TRANSPORTER_1"/>
    <property type="match status" value="1"/>
</dbReference>
<reference evidence="12 13" key="1">
    <citation type="submission" date="2021-11" db="EMBL/GenBank/DDBJ databases">
        <title>Black yeast isolated from Biological Soil Crust.</title>
        <authorList>
            <person name="Kurbessoian T."/>
        </authorList>
    </citation>
    <scope>NUCLEOTIDE SEQUENCE [LARGE SCALE GENOMIC DNA]</scope>
    <source>
        <strain evidence="12 13">CCFEE 5522</strain>
    </source>
</reference>
<proteinExistence type="inferred from homology"/>
<feature type="transmembrane region" description="Helical" evidence="10">
    <location>
        <begin position="473"/>
        <end position="499"/>
    </location>
</feature>
<keyword evidence="8 10" id="KW-0472">Membrane</keyword>
<evidence type="ECO:0000259" key="11">
    <source>
        <dbReference type="PROSITE" id="PS50893"/>
    </source>
</evidence>
<feature type="transmembrane region" description="Helical" evidence="10">
    <location>
        <begin position="1244"/>
        <end position="1264"/>
    </location>
</feature>
<dbReference type="AlphaFoldDB" id="A0AAV9JKG6"/>
<feature type="transmembrane region" description="Helical" evidence="10">
    <location>
        <begin position="540"/>
        <end position="560"/>
    </location>
</feature>
<dbReference type="InterPro" id="IPR010929">
    <property type="entry name" value="PDR_CDR_ABC"/>
</dbReference>
<protein>
    <recommendedName>
        <fullName evidence="11">ABC transporter domain-containing protein</fullName>
    </recommendedName>
</protein>
<evidence type="ECO:0000256" key="6">
    <source>
        <dbReference type="ARBA" id="ARBA00022840"/>
    </source>
</evidence>
<feature type="transmembrane region" description="Helical" evidence="10">
    <location>
        <begin position="1091"/>
        <end position="1110"/>
    </location>
</feature>
<keyword evidence="13" id="KW-1185">Reference proteome</keyword>
<evidence type="ECO:0000256" key="5">
    <source>
        <dbReference type="ARBA" id="ARBA00022741"/>
    </source>
</evidence>
<feature type="transmembrane region" description="Helical" evidence="10">
    <location>
        <begin position="1005"/>
        <end position="1026"/>
    </location>
</feature>
<dbReference type="Proteomes" id="UP001324427">
    <property type="component" value="Unassembled WGS sequence"/>
</dbReference>
<dbReference type="InterPro" id="IPR013525">
    <property type="entry name" value="ABC2_TM"/>
</dbReference>